<feature type="region of interest" description="Disordered" evidence="1">
    <location>
        <begin position="1"/>
        <end position="54"/>
    </location>
</feature>
<feature type="compositionally biased region" description="Low complexity" evidence="1">
    <location>
        <begin position="207"/>
        <end position="225"/>
    </location>
</feature>
<dbReference type="PROSITE" id="PS51257">
    <property type="entry name" value="PROKAR_LIPOPROTEIN"/>
    <property type="match status" value="1"/>
</dbReference>
<accession>A0A316ZBP2</accession>
<evidence type="ECO:0000313" key="3">
    <source>
        <dbReference type="Proteomes" id="UP000245946"/>
    </source>
</evidence>
<evidence type="ECO:0008006" key="4">
    <source>
        <dbReference type="Google" id="ProtNLM"/>
    </source>
</evidence>
<feature type="compositionally biased region" description="Basic and acidic residues" evidence="1">
    <location>
        <begin position="370"/>
        <end position="380"/>
    </location>
</feature>
<feature type="compositionally biased region" description="Low complexity" evidence="1">
    <location>
        <begin position="144"/>
        <end position="157"/>
    </location>
</feature>
<feature type="compositionally biased region" description="Low complexity" evidence="1">
    <location>
        <begin position="1142"/>
        <end position="1156"/>
    </location>
</feature>
<evidence type="ECO:0000256" key="1">
    <source>
        <dbReference type="SAM" id="MobiDB-lite"/>
    </source>
</evidence>
<organism evidence="2 3">
    <name type="scientific">Tilletiopsis washingtonensis</name>
    <dbReference type="NCBI Taxonomy" id="58919"/>
    <lineage>
        <taxon>Eukaryota</taxon>
        <taxon>Fungi</taxon>
        <taxon>Dikarya</taxon>
        <taxon>Basidiomycota</taxon>
        <taxon>Ustilaginomycotina</taxon>
        <taxon>Exobasidiomycetes</taxon>
        <taxon>Entylomatales</taxon>
        <taxon>Entylomatales incertae sedis</taxon>
        <taxon>Tilletiopsis</taxon>
    </lineage>
</organism>
<protein>
    <recommendedName>
        <fullName evidence="4">GAF domain-containing protein</fullName>
    </recommendedName>
</protein>
<sequence>MPHRDTHPYAGRAAGLTSPAASPQASSQSCLPLRTSPPGAALPLTPSSAGSRATALRSYPKPLQLAALPGTPSSLLPHSPAFSSTSSFASIGIAGEAAIPSAWSTPATSASSSPQSALHSPARKFRWRPGTSSSAAGTDYGAASSSSTGLPLSRSISGAHSAAALPPARKEGWLSGKLRKRKEDGATVTSPSNGPLRHASRQDSTGRPSSPQQAASSERSSEQQSHSFSLRFKPGGAKPSLKSNASHALPHGPWSCMTQPWPLNARSEVPCGTWADFAALYAAGYVDLSDPPWPVQLLRRSTFLGSALASSPRTPDERPRRSKSAREKKRRPSTAPTSGPRGALSAGPSPFPPPSLPLPALPSRPGSSGHSREATEELRSSAEMPDDERQTVWEVSTQDDDDLCPPPSPTKPLAAADGAIKKGMRAPVPNFEQARLQSLVALQPSRFYSSAFAGSGASLATPHITLGLEEELQTQDEAADPIEALRSAAARAVEALLSRCKSAARARFVWVEAECLGVVAEGETDEFARRWELDRAASLEVRNAPSYARWSVQTDALLAQAHVILNRGEQMVVLDTLSDPRFTQSEAAQVGVVFYVGVPILSEAGLPLGVLSLSEVVAREAWTPAEGRLLAAMAREIEGTIAKVRELDHTALCGQLSQSFAKLDRALSAHLAGNEDLARAGGSAGRAFRVVQSRSPGSSMPPGPGTAPARPQVVSSIADEVTIDERSAAAGSIGLDRSASSSAPKASASLEGAVRAVAAALRLDAVYFASAGRISHVLAACGLPSAALEGTIELDSRAHTSALHAPLVYQDVHVARRDRESLPWWCSGGFVSGMLVSCSTSAVESLYPPSPTDPLVVLVALSRERTRVFRTAELEYLQKVAGLAAPLLPAPARALLLPSALPPLSSPTPEMRGGMGKARDLVLDREPRDASLDGRNEYACRAEEGGLLLSGLSPSASTPSLAASVESDILDAASSSSGLVGYPLVARPAVSARSARPIASLSAPQHQPSSGQGVPHCQTFGTGRDTAREPLRLAAAPRTADDHAFERRAVDTSAIRRPLAPLSLPHASGNSGEAPSHLLVRRGSSALLKVARMRTLAAGEDQAAAARSARRGSVPRFDQPQPDARPHERTTVRRAAAQEQQSPAVASASNSPPSAADELDILAQEVAQMRRERQRDQERRRFGELPIVHVGRDARTTPL</sequence>
<feature type="region of interest" description="Disordered" evidence="1">
    <location>
        <begin position="997"/>
        <end position="1024"/>
    </location>
</feature>
<dbReference type="AlphaFoldDB" id="A0A316ZBP2"/>
<dbReference type="PANTHER" id="PTHR43102:SF2">
    <property type="entry name" value="GAF DOMAIN-CONTAINING PROTEIN"/>
    <property type="match status" value="1"/>
</dbReference>
<feature type="compositionally biased region" description="Pro residues" evidence="1">
    <location>
        <begin position="349"/>
        <end position="362"/>
    </location>
</feature>
<dbReference type="GeneID" id="37268690"/>
<dbReference type="Proteomes" id="UP000245946">
    <property type="component" value="Unassembled WGS sequence"/>
</dbReference>
<evidence type="ECO:0000313" key="2">
    <source>
        <dbReference type="EMBL" id="PWN98969.1"/>
    </source>
</evidence>
<name>A0A316ZBP2_9BASI</name>
<feature type="compositionally biased region" description="Basic and acidic residues" evidence="1">
    <location>
        <begin position="1168"/>
        <end position="1183"/>
    </location>
</feature>
<feature type="compositionally biased region" description="Basic and acidic residues" evidence="1">
    <location>
        <begin position="1190"/>
        <end position="1199"/>
    </location>
</feature>
<proteinExistence type="predicted"/>
<dbReference type="EMBL" id="KZ819289">
    <property type="protein sequence ID" value="PWN98969.1"/>
    <property type="molecule type" value="Genomic_DNA"/>
</dbReference>
<gene>
    <name evidence="2" type="ORF">FA09DRAFT_324984</name>
</gene>
<dbReference type="RefSeq" id="XP_025599248.1">
    <property type="nucleotide sequence ID" value="XM_025741146.1"/>
</dbReference>
<keyword evidence="3" id="KW-1185">Reference proteome</keyword>
<reference evidence="2 3" key="1">
    <citation type="journal article" date="2018" name="Mol. Biol. Evol.">
        <title>Broad Genomic Sampling Reveals a Smut Pathogenic Ancestry of the Fungal Clade Ustilaginomycotina.</title>
        <authorList>
            <person name="Kijpornyongpan T."/>
            <person name="Mondo S.J."/>
            <person name="Barry K."/>
            <person name="Sandor L."/>
            <person name="Lee J."/>
            <person name="Lipzen A."/>
            <person name="Pangilinan J."/>
            <person name="LaButti K."/>
            <person name="Hainaut M."/>
            <person name="Henrissat B."/>
            <person name="Grigoriev I.V."/>
            <person name="Spatafora J.W."/>
            <person name="Aime M.C."/>
        </authorList>
    </citation>
    <scope>NUCLEOTIDE SEQUENCE [LARGE SCALE GENOMIC DNA]</scope>
    <source>
        <strain evidence="2 3">MCA 4186</strain>
    </source>
</reference>
<dbReference type="OrthoDB" id="660555at2759"/>
<dbReference type="PANTHER" id="PTHR43102">
    <property type="entry name" value="SLR1143 PROTEIN"/>
    <property type="match status" value="1"/>
</dbReference>
<feature type="compositionally biased region" description="Basic residues" evidence="1">
    <location>
        <begin position="320"/>
        <end position="332"/>
    </location>
</feature>
<dbReference type="InterPro" id="IPR029016">
    <property type="entry name" value="GAF-like_dom_sf"/>
</dbReference>
<dbReference type="Gene3D" id="3.30.450.40">
    <property type="match status" value="1"/>
</dbReference>
<feature type="compositionally biased region" description="Low complexity" evidence="1">
    <location>
        <begin position="104"/>
        <end position="120"/>
    </location>
</feature>
<feature type="region of interest" description="Disordered" evidence="1">
    <location>
        <begin position="104"/>
        <end position="247"/>
    </location>
</feature>
<dbReference type="SUPFAM" id="SSF55781">
    <property type="entry name" value="GAF domain-like"/>
    <property type="match status" value="1"/>
</dbReference>
<dbReference type="STRING" id="58919.A0A316ZBP2"/>
<feature type="compositionally biased region" description="Polar residues" evidence="1">
    <location>
        <begin position="1002"/>
        <end position="1012"/>
    </location>
</feature>
<feature type="region of interest" description="Disordered" evidence="1">
    <location>
        <begin position="1101"/>
        <end position="1199"/>
    </location>
</feature>
<feature type="region of interest" description="Disordered" evidence="1">
    <location>
        <begin position="307"/>
        <end position="389"/>
    </location>
</feature>
<feature type="compositionally biased region" description="Low complexity" evidence="1">
    <location>
        <begin position="18"/>
        <end position="29"/>
    </location>
</feature>